<evidence type="ECO:0000256" key="1">
    <source>
        <dbReference type="SAM" id="Phobius"/>
    </source>
</evidence>
<sequence length="45" mass="4968">MLAGVVWAGGLGLVINGVLVGVERRLFAWAREPRPETRKPERGRP</sequence>
<dbReference type="RefSeq" id="WP_023544721.1">
    <property type="nucleotide sequence ID" value="NZ_CM002285.1"/>
</dbReference>
<comment type="caution">
    <text evidence="2">The sequence shown here is derived from an EMBL/GenBank/DDBJ whole genome shotgun (WGS) entry which is preliminary data.</text>
</comment>
<gene>
    <name evidence="2" type="ORF">M878_03500</name>
</gene>
<dbReference type="PATRIC" id="fig|1352936.5.peg.765"/>
<dbReference type="STRING" id="1352936.M878_03500"/>
<protein>
    <submittedName>
        <fullName evidence="2">Uncharacterized protein</fullName>
    </submittedName>
</protein>
<keyword evidence="1" id="KW-0812">Transmembrane</keyword>
<accession>V6KV68</accession>
<dbReference type="EMBL" id="AWQX01000022">
    <property type="protein sequence ID" value="EST36042.1"/>
    <property type="molecule type" value="Genomic_DNA"/>
</dbReference>
<evidence type="ECO:0000313" key="2">
    <source>
        <dbReference type="EMBL" id="EST36042.1"/>
    </source>
</evidence>
<keyword evidence="1" id="KW-1133">Transmembrane helix</keyword>
<dbReference type="AlphaFoldDB" id="V6KV68"/>
<keyword evidence="1" id="KW-0472">Membrane</keyword>
<name>V6KV68_STRRC</name>
<organism evidence="2 3">
    <name type="scientific">Streptomyces roseochromogenus subsp. oscitans DS 12.976</name>
    <dbReference type="NCBI Taxonomy" id="1352936"/>
    <lineage>
        <taxon>Bacteria</taxon>
        <taxon>Bacillati</taxon>
        <taxon>Actinomycetota</taxon>
        <taxon>Actinomycetes</taxon>
        <taxon>Kitasatosporales</taxon>
        <taxon>Streptomycetaceae</taxon>
        <taxon>Streptomyces</taxon>
    </lineage>
</organism>
<dbReference type="HOGENOM" id="CLU_3205977_0_0_11"/>
<feature type="transmembrane region" description="Helical" evidence="1">
    <location>
        <begin position="6"/>
        <end position="22"/>
    </location>
</feature>
<keyword evidence="3" id="KW-1185">Reference proteome</keyword>
<dbReference type="Proteomes" id="UP000017984">
    <property type="component" value="Chromosome"/>
</dbReference>
<proteinExistence type="predicted"/>
<reference evidence="2 3" key="1">
    <citation type="journal article" date="2014" name="Genome Announc.">
        <title>Draft Genome Sequence of Streptomyces roseochromogenes subsp. oscitans DS 12.976, Producer of the Aminocoumarin Antibiotic Clorobiocin.</title>
        <authorList>
            <person name="Ruckert C."/>
            <person name="Kalinowski J."/>
            <person name="Heide L."/>
            <person name="Apel A.K."/>
        </authorList>
    </citation>
    <scope>NUCLEOTIDE SEQUENCE [LARGE SCALE GENOMIC DNA]</scope>
    <source>
        <strain evidence="2 3">DS 12.976</strain>
    </source>
</reference>
<evidence type="ECO:0000313" key="3">
    <source>
        <dbReference type="Proteomes" id="UP000017984"/>
    </source>
</evidence>